<dbReference type="RefSeq" id="WP_259621588.1">
    <property type="nucleotide sequence ID" value="NZ_JANYMP010000002.1"/>
</dbReference>
<proteinExistence type="predicted"/>
<name>A0A9X2ZY50_9PSEU</name>
<keyword evidence="5" id="KW-1185">Reference proteome</keyword>
<keyword evidence="4" id="KW-0255">Endonuclease</keyword>
<dbReference type="Pfam" id="PF03372">
    <property type="entry name" value="Exo_endo_phos"/>
    <property type="match status" value="1"/>
</dbReference>
<keyword evidence="4" id="KW-0378">Hydrolase</keyword>
<evidence type="ECO:0000313" key="5">
    <source>
        <dbReference type="Proteomes" id="UP001141259"/>
    </source>
</evidence>
<gene>
    <name evidence="4" type="ORF">NZH93_04310</name>
</gene>
<dbReference type="InterPro" id="IPR036691">
    <property type="entry name" value="Endo/exonu/phosph_ase_sf"/>
</dbReference>
<evidence type="ECO:0000313" key="4">
    <source>
        <dbReference type="EMBL" id="MCS7476069.1"/>
    </source>
</evidence>
<protein>
    <submittedName>
        <fullName evidence="4">Endonuclease/exonuclease/phosphatase family protein</fullName>
    </submittedName>
</protein>
<sequence>MSIQDPPRPPGHDLTTPPRPRTRSVLLGVCAVVLVGIGALAVVRATGLDAGTVFAVVVVGVPYAAVVTVVVGVVLAVLKARWLFGVAVVLLVLQVVWLAPRFVADGGEVPAAAARLRVATINAHVGGVDAQAVVDFVRERRVDVLAVEELTSDAIPALDDAGLRELLPYRELRPQDDSSLYSRLPFTASGPLAAPTTWPQTTGTIDVDGRAVVVVAVHTYYPAGDAGLWANDMTALRATAGENSVVLGDFNATLDHAPMRELLAAGLVDSHAELGNGWAPTWPADSVPVVQLDHVLHGRGLVAVATGEHTLPGSDHRLVFAELALV</sequence>
<dbReference type="EMBL" id="JANYMP010000002">
    <property type="protein sequence ID" value="MCS7476069.1"/>
    <property type="molecule type" value="Genomic_DNA"/>
</dbReference>
<keyword evidence="2" id="KW-1133">Transmembrane helix</keyword>
<accession>A0A9X2ZY50</accession>
<feature type="region of interest" description="Disordered" evidence="1">
    <location>
        <begin position="1"/>
        <end position="20"/>
    </location>
</feature>
<feature type="domain" description="Endonuclease/exonuclease/phosphatase" evidence="3">
    <location>
        <begin position="119"/>
        <end position="316"/>
    </location>
</feature>
<reference evidence="4" key="1">
    <citation type="submission" date="2022-08" db="EMBL/GenBank/DDBJ databases">
        <authorList>
            <person name="Tistechok S."/>
            <person name="Samborskyy M."/>
            <person name="Roman I."/>
        </authorList>
    </citation>
    <scope>NUCLEOTIDE SEQUENCE</scope>
    <source>
        <strain evidence="4">DSM 103496</strain>
    </source>
</reference>
<dbReference type="Gene3D" id="3.60.10.10">
    <property type="entry name" value="Endonuclease/exonuclease/phosphatase"/>
    <property type="match status" value="1"/>
</dbReference>
<keyword evidence="2" id="KW-0472">Membrane</keyword>
<feature type="transmembrane region" description="Helical" evidence="2">
    <location>
        <begin position="25"/>
        <end position="47"/>
    </location>
</feature>
<keyword evidence="2" id="KW-0812">Transmembrane</keyword>
<evidence type="ECO:0000256" key="2">
    <source>
        <dbReference type="SAM" id="Phobius"/>
    </source>
</evidence>
<dbReference type="AlphaFoldDB" id="A0A9X2ZY50"/>
<evidence type="ECO:0000256" key="1">
    <source>
        <dbReference type="SAM" id="MobiDB-lite"/>
    </source>
</evidence>
<dbReference type="Proteomes" id="UP001141259">
    <property type="component" value="Unassembled WGS sequence"/>
</dbReference>
<comment type="caution">
    <text evidence="4">The sequence shown here is derived from an EMBL/GenBank/DDBJ whole genome shotgun (WGS) entry which is preliminary data.</text>
</comment>
<keyword evidence="4" id="KW-0540">Nuclease</keyword>
<organism evidence="4 5">
    <name type="scientific">Umezawaea endophytica</name>
    <dbReference type="NCBI Taxonomy" id="1654476"/>
    <lineage>
        <taxon>Bacteria</taxon>
        <taxon>Bacillati</taxon>
        <taxon>Actinomycetota</taxon>
        <taxon>Actinomycetes</taxon>
        <taxon>Pseudonocardiales</taxon>
        <taxon>Pseudonocardiaceae</taxon>
        <taxon>Umezawaea</taxon>
    </lineage>
</organism>
<evidence type="ECO:0000259" key="3">
    <source>
        <dbReference type="Pfam" id="PF03372"/>
    </source>
</evidence>
<dbReference type="GO" id="GO:0004519">
    <property type="term" value="F:endonuclease activity"/>
    <property type="evidence" value="ECO:0007669"/>
    <property type="project" value="UniProtKB-KW"/>
</dbReference>
<dbReference type="SUPFAM" id="SSF56219">
    <property type="entry name" value="DNase I-like"/>
    <property type="match status" value="1"/>
</dbReference>
<dbReference type="InterPro" id="IPR005135">
    <property type="entry name" value="Endo/exonuclease/phosphatase"/>
</dbReference>
<feature type="transmembrane region" description="Helical" evidence="2">
    <location>
        <begin position="82"/>
        <end position="100"/>
    </location>
</feature>
<feature type="transmembrane region" description="Helical" evidence="2">
    <location>
        <begin position="53"/>
        <end position="75"/>
    </location>
</feature>